<dbReference type="Gene3D" id="3.30.70.1280">
    <property type="entry name" value="SP0830-like domains"/>
    <property type="match status" value="1"/>
</dbReference>
<accession>A0A0A0JQK1</accession>
<dbReference type="Proteomes" id="UP000030013">
    <property type="component" value="Unassembled WGS sequence"/>
</dbReference>
<sequence>MPRHLAFLRAVNLGRVRKVPMAELRERLTGAGFTDVETHLQTGNIALTSTMRSGTKVEAAIEDLLSTWCGFEVPTMVRSPRELHDLARQVASIPPLLTADARRYVAFVKSEPSRSARDALTAYDATPERARVVGRDVLLEYDSGFPNAKLAGARLEKLAGSAVTTRDLKVVRTLDERWSTT</sequence>
<evidence type="ECO:0008006" key="3">
    <source>
        <dbReference type="Google" id="ProtNLM"/>
    </source>
</evidence>
<dbReference type="OrthoDB" id="9806494at2"/>
<dbReference type="eggNOG" id="COG3797">
    <property type="taxonomic scope" value="Bacteria"/>
</dbReference>
<dbReference type="PIRSF" id="PIRSF008502">
    <property type="entry name" value="UCP008502"/>
    <property type="match status" value="1"/>
</dbReference>
<dbReference type="PANTHER" id="PTHR36439:SF1">
    <property type="entry name" value="DUF1697 DOMAIN-CONTAINING PROTEIN"/>
    <property type="match status" value="1"/>
</dbReference>
<dbReference type="STRING" id="1385519.N801_19130"/>
<keyword evidence="2" id="KW-1185">Reference proteome</keyword>
<comment type="caution">
    <text evidence="1">The sequence shown here is derived from an EMBL/GenBank/DDBJ whole genome shotgun (WGS) entry which is preliminary data.</text>
</comment>
<dbReference type="InterPro" id="IPR012545">
    <property type="entry name" value="DUF1697"/>
</dbReference>
<dbReference type="AlphaFoldDB" id="A0A0A0JQK1"/>
<dbReference type="Pfam" id="PF08002">
    <property type="entry name" value="DUF1697"/>
    <property type="match status" value="1"/>
</dbReference>
<evidence type="ECO:0000313" key="1">
    <source>
        <dbReference type="EMBL" id="KGN39755.1"/>
    </source>
</evidence>
<gene>
    <name evidence="1" type="ORF">N801_19130</name>
</gene>
<evidence type="ECO:0000313" key="2">
    <source>
        <dbReference type="Proteomes" id="UP000030013"/>
    </source>
</evidence>
<proteinExistence type="predicted"/>
<dbReference type="RefSeq" id="WP_035940408.1">
    <property type="nucleotide sequence ID" value="NZ_AVPL01000074.1"/>
</dbReference>
<dbReference type="SUPFAM" id="SSF160379">
    <property type="entry name" value="SP0830-like"/>
    <property type="match status" value="1"/>
</dbReference>
<name>A0A0A0JQK1_9MICO</name>
<reference evidence="1 2" key="1">
    <citation type="submission" date="2013-08" db="EMBL/GenBank/DDBJ databases">
        <title>The genome sequence of Knoellia aerolata.</title>
        <authorList>
            <person name="Zhu W."/>
            <person name="Wang G."/>
        </authorList>
    </citation>
    <scope>NUCLEOTIDE SEQUENCE [LARGE SCALE GENOMIC DNA]</scope>
    <source>
        <strain evidence="1 2">DSM 18566</strain>
    </source>
</reference>
<dbReference type="PANTHER" id="PTHR36439">
    <property type="entry name" value="BLL4334 PROTEIN"/>
    <property type="match status" value="1"/>
</dbReference>
<protein>
    <recommendedName>
        <fullName evidence="3">DUF1697 domain-containing protein</fullName>
    </recommendedName>
</protein>
<organism evidence="1 2">
    <name type="scientific">Knoellia aerolata DSM 18566</name>
    <dbReference type="NCBI Taxonomy" id="1385519"/>
    <lineage>
        <taxon>Bacteria</taxon>
        <taxon>Bacillati</taxon>
        <taxon>Actinomycetota</taxon>
        <taxon>Actinomycetes</taxon>
        <taxon>Micrococcales</taxon>
        <taxon>Intrasporangiaceae</taxon>
        <taxon>Knoellia</taxon>
    </lineage>
</organism>
<dbReference type="EMBL" id="AVPL01000074">
    <property type="protein sequence ID" value="KGN39755.1"/>
    <property type="molecule type" value="Genomic_DNA"/>
</dbReference>